<evidence type="ECO:0000313" key="8">
    <source>
        <dbReference type="EMBL" id="SFQ56302.1"/>
    </source>
</evidence>
<gene>
    <name evidence="8" type="ORF">SAMN02745910_02111</name>
</gene>
<dbReference type="InterPro" id="IPR011701">
    <property type="entry name" value="MFS"/>
</dbReference>
<feature type="transmembrane region" description="Helical" evidence="6">
    <location>
        <begin position="166"/>
        <end position="185"/>
    </location>
</feature>
<dbReference type="Gene3D" id="1.20.1250.20">
    <property type="entry name" value="MFS general substrate transporter like domains"/>
    <property type="match status" value="2"/>
</dbReference>
<reference evidence="8 9" key="1">
    <citation type="submission" date="2016-10" db="EMBL/GenBank/DDBJ databases">
        <authorList>
            <person name="Varghese N."/>
            <person name="Submissions S."/>
        </authorList>
    </citation>
    <scope>NUCLEOTIDE SEQUENCE [LARGE SCALE GENOMIC DNA]</scope>
    <source>
        <strain evidence="8 9">DSM 13796</strain>
    </source>
</reference>
<feature type="transmembrane region" description="Helical" evidence="6">
    <location>
        <begin position="298"/>
        <end position="317"/>
    </location>
</feature>
<evidence type="ECO:0000256" key="5">
    <source>
        <dbReference type="ARBA" id="ARBA00023136"/>
    </source>
</evidence>
<dbReference type="PANTHER" id="PTHR43791">
    <property type="entry name" value="PERMEASE-RELATED"/>
    <property type="match status" value="1"/>
</dbReference>
<comment type="subcellular location">
    <subcellularLocation>
        <location evidence="1">Cell membrane</location>
        <topology evidence="1">Multi-pass membrane protein</topology>
    </subcellularLocation>
</comment>
<proteinExistence type="predicted"/>
<evidence type="ECO:0000256" key="4">
    <source>
        <dbReference type="ARBA" id="ARBA00022989"/>
    </source>
</evidence>
<feature type="transmembrane region" description="Helical" evidence="6">
    <location>
        <begin position="46"/>
        <end position="68"/>
    </location>
</feature>
<dbReference type="Pfam" id="PF07690">
    <property type="entry name" value="MFS_1"/>
    <property type="match status" value="1"/>
</dbReference>
<dbReference type="PROSITE" id="PS50850">
    <property type="entry name" value="MFS"/>
    <property type="match status" value="1"/>
</dbReference>
<dbReference type="InterPro" id="IPR020846">
    <property type="entry name" value="MFS_dom"/>
</dbReference>
<evidence type="ECO:0000256" key="1">
    <source>
        <dbReference type="ARBA" id="ARBA00004651"/>
    </source>
</evidence>
<evidence type="ECO:0000259" key="7">
    <source>
        <dbReference type="PROSITE" id="PS50850"/>
    </source>
</evidence>
<dbReference type="EMBL" id="FOXX01000004">
    <property type="protein sequence ID" value="SFQ56302.1"/>
    <property type="molecule type" value="Genomic_DNA"/>
</dbReference>
<keyword evidence="3 6" id="KW-0812">Transmembrane</keyword>
<dbReference type="CDD" id="cd17319">
    <property type="entry name" value="MFS_ExuT_GudP_like"/>
    <property type="match status" value="1"/>
</dbReference>
<dbReference type="RefSeq" id="WP_061804207.1">
    <property type="nucleotide sequence ID" value="NZ_FOXX01000004.1"/>
</dbReference>
<comment type="caution">
    <text evidence="8">The sequence shown here is derived from an EMBL/GenBank/DDBJ whole genome shotgun (WGS) entry which is preliminary data.</text>
</comment>
<evidence type="ECO:0000313" key="9">
    <source>
        <dbReference type="Proteomes" id="UP000182762"/>
    </source>
</evidence>
<feature type="transmembrane region" description="Helical" evidence="6">
    <location>
        <begin position="359"/>
        <end position="378"/>
    </location>
</feature>
<keyword evidence="5 6" id="KW-0472">Membrane</keyword>
<evidence type="ECO:0000256" key="6">
    <source>
        <dbReference type="SAM" id="Phobius"/>
    </source>
</evidence>
<feature type="transmembrane region" description="Helical" evidence="6">
    <location>
        <begin position="80"/>
        <end position="99"/>
    </location>
</feature>
<evidence type="ECO:0000256" key="2">
    <source>
        <dbReference type="ARBA" id="ARBA00022448"/>
    </source>
</evidence>
<dbReference type="SUPFAM" id="SSF103473">
    <property type="entry name" value="MFS general substrate transporter"/>
    <property type="match status" value="1"/>
</dbReference>
<feature type="transmembrane region" description="Helical" evidence="6">
    <location>
        <begin position="138"/>
        <end position="160"/>
    </location>
</feature>
<feature type="transmembrane region" description="Helical" evidence="6">
    <location>
        <begin position="390"/>
        <end position="410"/>
    </location>
</feature>
<feature type="transmembrane region" description="Helical" evidence="6">
    <location>
        <begin position="231"/>
        <end position="253"/>
    </location>
</feature>
<sequence>MKKQLAKQRWLRLIPVVFITYSLAYLDRANYGFGAAAGLAKDLHITPAISSLLGSLFFLGYFFFQIPGAHYAEKKSAKKLIFWSLILWGGLATATGLVSHVGFLFVIRFALGVVESAVMPAMLVFLSHWFTKAERSRANTFLILGNPATVLWMSIVSGYLLESFGWRWMFILEGFPAVIWAFLWWKLVNDEPKDAKWLSTEEKRDLQEELEKEQKGIKPVKGYKEAFKNRTVILLSIQYALWSIGVYGFVMWLPSIIKAAPNMDIVKTGWLSSVPYVLAVILMLAVSYLSDKFLNRSAFVWPFLLVGALAFAGSYLIGTSNFWLSFTLLVIAGGTMYAPYGPFFAIIPEILPRNVAGGAMALINSMGALGSFLGSYIVGYLNGLTGGFGASYVFMAGSLLVAAILTIVATKKPGKREVVKQVEEMA</sequence>
<evidence type="ECO:0000256" key="3">
    <source>
        <dbReference type="ARBA" id="ARBA00022692"/>
    </source>
</evidence>
<dbReference type="InterPro" id="IPR000849">
    <property type="entry name" value="Sugar_P_transporter"/>
</dbReference>
<feature type="transmembrane region" description="Helical" evidence="6">
    <location>
        <begin position="105"/>
        <end position="126"/>
    </location>
</feature>
<feature type="transmembrane region" description="Helical" evidence="6">
    <location>
        <begin position="273"/>
        <end position="291"/>
    </location>
</feature>
<dbReference type="PANTHER" id="PTHR43791:SF100">
    <property type="entry name" value="SUGAR TRANSPORTER"/>
    <property type="match status" value="1"/>
</dbReference>
<feature type="domain" description="Major facilitator superfamily (MFS) profile" evidence="7">
    <location>
        <begin position="13"/>
        <end position="414"/>
    </location>
</feature>
<accession>A0A1I5ZIJ2</accession>
<dbReference type="InterPro" id="IPR036259">
    <property type="entry name" value="MFS_trans_sf"/>
</dbReference>
<dbReference type="Proteomes" id="UP000182762">
    <property type="component" value="Unassembled WGS sequence"/>
</dbReference>
<feature type="transmembrane region" description="Helical" evidence="6">
    <location>
        <begin position="323"/>
        <end position="347"/>
    </location>
</feature>
<keyword evidence="4 6" id="KW-1133">Transmembrane helix</keyword>
<keyword evidence="9" id="KW-1185">Reference proteome</keyword>
<protein>
    <submittedName>
        <fullName evidence="8">Sugar phosphate permease</fullName>
    </submittedName>
</protein>
<dbReference type="PIRSF" id="PIRSF002808">
    <property type="entry name" value="Hexose_phosphate_transp"/>
    <property type="match status" value="1"/>
</dbReference>
<organism evidence="8 9">
    <name type="scientific">Priestia endophytica DSM 13796</name>
    <dbReference type="NCBI Taxonomy" id="1121089"/>
    <lineage>
        <taxon>Bacteria</taxon>
        <taxon>Bacillati</taxon>
        <taxon>Bacillota</taxon>
        <taxon>Bacilli</taxon>
        <taxon>Bacillales</taxon>
        <taxon>Bacillaceae</taxon>
        <taxon>Priestia</taxon>
    </lineage>
</organism>
<dbReference type="GeneID" id="93710775"/>
<keyword evidence="2" id="KW-0813">Transport</keyword>
<name>A0A1I5ZIJ2_9BACI</name>
<feature type="transmembrane region" description="Helical" evidence="6">
    <location>
        <begin position="9"/>
        <end position="26"/>
    </location>
</feature>